<dbReference type="Pfam" id="PF10718">
    <property type="entry name" value="Ycf34"/>
    <property type="match status" value="1"/>
</dbReference>
<protein>
    <submittedName>
        <fullName evidence="1">Putative Ycf34</fullName>
    </submittedName>
</protein>
<dbReference type="InterPro" id="IPR019656">
    <property type="entry name" value="Uncharacterised_Ycf34"/>
</dbReference>
<dbReference type="KEGG" id="pmc:P9515_01681"/>
<dbReference type="RefSeq" id="WP_011819491.1">
    <property type="nucleotide sequence ID" value="NC_008817.1"/>
</dbReference>
<dbReference type="eggNOG" id="ENOG5032S8W">
    <property type="taxonomic scope" value="Bacteria"/>
</dbReference>
<gene>
    <name evidence="1" type="primary">ycf34</name>
    <name evidence="1" type="ordered locus">P9515_01681</name>
</gene>
<reference evidence="1 2" key="1">
    <citation type="journal article" date="2007" name="PLoS Genet.">
        <title>Patterns and implications of gene gain and loss in the evolution of Prochlorococcus.</title>
        <authorList>
            <person name="Kettler G.C."/>
            <person name="Martiny A.C."/>
            <person name="Huang K."/>
            <person name="Zucker J."/>
            <person name="Coleman M.L."/>
            <person name="Rodrigue S."/>
            <person name="Chen F."/>
            <person name="Lapidus A."/>
            <person name="Ferriera S."/>
            <person name="Johnson J."/>
            <person name="Steglich C."/>
            <person name="Church G.M."/>
            <person name="Richardson P."/>
            <person name="Chisholm S.W."/>
        </authorList>
    </citation>
    <scope>NUCLEOTIDE SEQUENCE [LARGE SCALE GENOMIC DNA]</scope>
    <source>
        <strain evidence="1 2">MIT 9515</strain>
    </source>
</reference>
<dbReference type="HOGENOM" id="CLU_187113_0_0_3"/>
<organism evidence="1 2">
    <name type="scientific">Prochlorococcus marinus (strain MIT 9515)</name>
    <dbReference type="NCBI Taxonomy" id="167542"/>
    <lineage>
        <taxon>Bacteria</taxon>
        <taxon>Bacillati</taxon>
        <taxon>Cyanobacteriota</taxon>
        <taxon>Cyanophyceae</taxon>
        <taxon>Synechococcales</taxon>
        <taxon>Prochlorococcaceae</taxon>
        <taxon>Prochlorococcus</taxon>
    </lineage>
</organism>
<name>A2BUB6_PROM5</name>
<accession>A2BUB6</accession>
<evidence type="ECO:0000313" key="1">
    <source>
        <dbReference type="EMBL" id="ABM71377.1"/>
    </source>
</evidence>
<dbReference type="EMBL" id="CP000552">
    <property type="protein sequence ID" value="ABM71377.1"/>
    <property type="molecule type" value="Genomic_DNA"/>
</dbReference>
<dbReference type="OrthoDB" id="487444at2"/>
<sequence length="83" mass="9574">MCICINCKLVDRCMTYHDVEKNHGVEHISDFPNFKPKKPYIHVSIIKDLDGDFKTDWDVKSCSSFLEEAGKWSKCKPGQELPV</sequence>
<evidence type="ECO:0000313" key="2">
    <source>
        <dbReference type="Proteomes" id="UP000001589"/>
    </source>
</evidence>
<proteinExistence type="predicted"/>
<dbReference type="GeneID" id="60200778"/>
<dbReference type="STRING" id="167542.P9515_01681"/>
<dbReference type="AlphaFoldDB" id="A2BUB6"/>
<dbReference type="Proteomes" id="UP000001589">
    <property type="component" value="Chromosome"/>
</dbReference>